<gene>
    <name evidence="5" type="ORF">WQQ_00530</name>
    <name evidence="6" type="ORF">WQQ_02400</name>
</gene>
<dbReference type="Proteomes" id="UP000003704">
    <property type="component" value="Unassembled WGS sequence"/>
</dbReference>
<dbReference type="AlphaFoldDB" id="I8I255"/>
<dbReference type="InterPro" id="IPR023214">
    <property type="entry name" value="HAD_sf"/>
</dbReference>
<dbReference type="InterPro" id="IPR050155">
    <property type="entry name" value="HAD-like_hydrolase_sf"/>
</dbReference>
<dbReference type="InterPro" id="IPR036412">
    <property type="entry name" value="HAD-like_sf"/>
</dbReference>
<comment type="pathway">
    <text evidence="2">Organic acid metabolism; glycolate biosynthesis; glycolate from 2-phosphoglycolate: step 1/1.</text>
</comment>
<dbReference type="SFLD" id="SFLDG01129">
    <property type="entry name" value="C1.5:_HAD__Beta-PGM__Phosphata"/>
    <property type="match status" value="1"/>
</dbReference>
<dbReference type="PRINTS" id="PR00413">
    <property type="entry name" value="HADHALOGNASE"/>
</dbReference>
<dbReference type="GO" id="GO:0008967">
    <property type="term" value="F:phosphoglycolate phosphatase activity"/>
    <property type="evidence" value="ECO:0007669"/>
    <property type="project" value="UniProtKB-EC"/>
</dbReference>
<comment type="catalytic activity">
    <reaction evidence="1">
        <text>2-phosphoglycolate + H2O = glycolate + phosphate</text>
        <dbReference type="Rhea" id="RHEA:14369"/>
        <dbReference type="ChEBI" id="CHEBI:15377"/>
        <dbReference type="ChEBI" id="CHEBI:29805"/>
        <dbReference type="ChEBI" id="CHEBI:43474"/>
        <dbReference type="ChEBI" id="CHEBI:58033"/>
        <dbReference type="EC" id="3.1.3.18"/>
    </reaction>
</comment>
<evidence type="ECO:0000256" key="4">
    <source>
        <dbReference type="ARBA" id="ARBA00013078"/>
    </source>
</evidence>
<reference evidence="5" key="2">
    <citation type="submission" date="2012-05" db="EMBL/GenBank/DDBJ databases">
        <authorList>
            <person name="Park J.-H."/>
            <person name="Zylstra G.J."/>
            <person name="Chae J.-C."/>
        </authorList>
    </citation>
    <scope>NUCLEOTIDE SEQUENCE</scope>
    <source>
        <strain evidence="5">AP103</strain>
    </source>
</reference>
<dbReference type="EC" id="3.1.3.18" evidence="4"/>
<evidence type="ECO:0000256" key="1">
    <source>
        <dbReference type="ARBA" id="ARBA00000830"/>
    </source>
</evidence>
<name>I8I255_9GAMM</name>
<reference evidence="5 7" key="1">
    <citation type="journal article" date="2012" name="J. Bacteriol.">
        <title>Genome Sequence of n-Alkane-Degrading Hydrocarboniphaga effusa Strain AP103T (ATCC BAA-332T).</title>
        <authorList>
            <person name="Chang H.K."/>
            <person name="Zylstra G.J."/>
            <person name="Chae J.C."/>
        </authorList>
    </citation>
    <scope>NUCLEOTIDE SEQUENCE [LARGE SCALE GENOMIC DNA]</scope>
    <source>
        <strain evidence="5 7">AP103</strain>
    </source>
</reference>
<dbReference type="InterPro" id="IPR023198">
    <property type="entry name" value="PGP-like_dom2"/>
</dbReference>
<evidence type="ECO:0000256" key="2">
    <source>
        <dbReference type="ARBA" id="ARBA00004818"/>
    </source>
</evidence>
<dbReference type="InterPro" id="IPR041492">
    <property type="entry name" value="HAD_2"/>
</dbReference>
<evidence type="ECO:0000313" key="5">
    <source>
        <dbReference type="EMBL" id="EIT69916.1"/>
    </source>
</evidence>
<dbReference type="Gene3D" id="3.40.50.1000">
    <property type="entry name" value="HAD superfamily/HAD-like"/>
    <property type="match status" value="1"/>
</dbReference>
<dbReference type="SFLD" id="SFLDG01135">
    <property type="entry name" value="C1.5.6:_HAD__Beta-PGM__Phospha"/>
    <property type="match status" value="1"/>
</dbReference>
<evidence type="ECO:0000313" key="7">
    <source>
        <dbReference type="Proteomes" id="UP000003704"/>
    </source>
</evidence>
<dbReference type="SFLD" id="SFLDS00003">
    <property type="entry name" value="Haloacid_Dehalogenase"/>
    <property type="match status" value="1"/>
</dbReference>
<evidence type="ECO:0000256" key="3">
    <source>
        <dbReference type="ARBA" id="ARBA00006171"/>
    </source>
</evidence>
<dbReference type="PANTHER" id="PTHR43434">
    <property type="entry name" value="PHOSPHOGLYCOLATE PHOSPHATASE"/>
    <property type="match status" value="1"/>
</dbReference>
<dbReference type="Pfam" id="PF13419">
    <property type="entry name" value="HAD_2"/>
    <property type="match status" value="1"/>
</dbReference>
<evidence type="ECO:0000313" key="6">
    <source>
        <dbReference type="EMBL" id="EIT70103.1"/>
    </source>
</evidence>
<protein>
    <recommendedName>
        <fullName evidence="4">phosphoglycolate phosphatase</fullName>
        <ecNumber evidence="4">3.1.3.18</ecNumber>
    </recommendedName>
</protein>
<comment type="caution">
    <text evidence="5">The sequence shown here is derived from an EMBL/GenBank/DDBJ whole genome shotgun (WGS) entry which is preliminary data.</text>
</comment>
<dbReference type="InterPro" id="IPR006439">
    <property type="entry name" value="HAD-SF_hydro_IA"/>
</dbReference>
<accession>I8I255</accession>
<organism evidence="5 7">
    <name type="scientific">Hydrocarboniphaga effusa AP103</name>
    <dbReference type="NCBI Taxonomy" id="1172194"/>
    <lineage>
        <taxon>Bacteria</taxon>
        <taxon>Pseudomonadati</taxon>
        <taxon>Pseudomonadota</taxon>
        <taxon>Gammaproteobacteria</taxon>
        <taxon>Nevskiales</taxon>
        <taxon>Nevskiaceae</taxon>
        <taxon>Hydrocarboniphaga</taxon>
    </lineage>
</organism>
<dbReference type="SUPFAM" id="SSF56784">
    <property type="entry name" value="HAD-like"/>
    <property type="match status" value="1"/>
</dbReference>
<proteinExistence type="inferred from homology"/>
<dbReference type="Gene3D" id="1.10.150.240">
    <property type="entry name" value="Putative phosphatase, domain 2"/>
    <property type="match status" value="1"/>
</dbReference>
<dbReference type="STRING" id="1172194.WQQ_00530"/>
<dbReference type="GO" id="GO:0005829">
    <property type="term" value="C:cytosol"/>
    <property type="evidence" value="ECO:0007669"/>
    <property type="project" value="TreeGrafter"/>
</dbReference>
<dbReference type="GO" id="GO:0006281">
    <property type="term" value="P:DNA repair"/>
    <property type="evidence" value="ECO:0007669"/>
    <property type="project" value="TreeGrafter"/>
</dbReference>
<dbReference type="EMBL" id="AKGD01000001">
    <property type="protein sequence ID" value="EIT70103.1"/>
    <property type="molecule type" value="Genomic_DNA"/>
</dbReference>
<keyword evidence="7" id="KW-1185">Reference proteome</keyword>
<dbReference type="EMBL" id="AKGD01000001">
    <property type="protein sequence ID" value="EIT69916.1"/>
    <property type="molecule type" value="Genomic_DNA"/>
</dbReference>
<sequence length="220" mass="24364">MMSTLRRRYRGIVFDLDGTLLDTRAGMIEAINAVLREHKLQPVDAQDLAHSVHFGLDAMLRQALELRGSGESVEALARQVRQRYLRTASESVRLFDGARELLTALSAERVWLAICSNQSQESAMRLLASFGIAGYFDAVAGGDTLERRKPDPLPLQWLLDRGGLRPNEVLMIGDSDVDRRCAEAAGVDVVLMEHGYGLAEVTEPCARWANFRAVAGELVR</sequence>
<dbReference type="PANTHER" id="PTHR43434:SF1">
    <property type="entry name" value="PHOSPHOGLYCOLATE PHOSPHATASE"/>
    <property type="match status" value="1"/>
</dbReference>
<comment type="similarity">
    <text evidence="3">Belongs to the HAD-like hydrolase superfamily. CbbY/CbbZ/Gph/YieH family.</text>
</comment>
<dbReference type="NCBIfam" id="TIGR01549">
    <property type="entry name" value="HAD-SF-IA-v1"/>
    <property type="match status" value="1"/>
</dbReference>